<evidence type="ECO:0000313" key="2">
    <source>
        <dbReference type="EMBL" id="KAF5179505.1"/>
    </source>
</evidence>
<feature type="compositionally biased region" description="Basic and acidic residues" evidence="1">
    <location>
        <begin position="32"/>
        <end position="47"/>
    </location>
</feature>
<accession>A0A7J6V5S2</accession>
<feature type="region of interest" description="Disordered" evidence="1">
    <location>
        <begin position="1"/>
        <end position="47"/>
    </location>
</feature>
<protein>
    <submittedName>
        <fullName evidence="2">Uncharacterized protein</fullName>
    </submittedName>
</protein>
<gene>
    <name evidence="2" type="ORF">FRX31_030908</name>
</gene>
<evidence type="ECO:0000256" key="1">
    <source>
        <dbReference type="SAM" id="MobiDB-lite"/>
    </source>
</evidence>
<keyword evidence="3" id="KW-1185">Reference proteome</keyword>
<proteinExistence type="predicted"/>
<name>A0A7J6V5S2_THATH</name>
<dbReference type="AlphaFoldDB" id="A0A7J6V5S2"/>
<sequence>MQVGVEKQLVSNTNLNQDSGYLDQESISMAGLDDKHSHSKQSKTDGKEMCGKGMLKVACYNASDSILQSISVATREKHTAVKMTSYAPMGTNENGGTVIQFGSVPIQPK</sequence>
<dbReference type="Proteomes" id="UP000554482">
    <property type="component" value="Unassembled WGS sequence"/>
</dbReference>
<feature type="non-terminal residue" evidence="2">
    <location>
        <position position="1"/>
    </location>
</feature>
<dbReference type="EMBL" id="JABWDY010038681">
    <property type="protein sequence ID" value="KAF5179505.1"/>
    <property type="molecule type" value="Genomic_DNA"/>
</dbReference>
<feature type="region of interest" description="Disordered" evidence="1">
    <location>
        <begin position="85"/>
        <end position="109"/>
    </location>
</feature>
<comment type="caution">
    <text evidence="2">The sequence shown here is derived from an EMBL/GenBank/DDBJ whole genome shotgun (WGS) entry which is preliminary data.</text>
</comment>
<feature type="compositionally biased region" description="Polar residues" evidence="1">
    <location>
        <begin position="9"/>
        <end position="19"/>
    </location>
</feature>
<reference evidence="2 3" key="1">
    <citation type="submission" date="2020-06" db="EMBL/GenBank/DDBJ databases">
        <title>Transcriptomic and genomic resources for Thalictrum thalictroides and T. hernandezii: Facilitating candidate gene discovery in an emerging model plant lineage.</title>
        <authorList>
            <person name="Arias T."/>
            <person name="Riano-Pachon D.M."/>
            <person name="Di Stilio V.S."/>
        </authorList>
    </citation>
    <scope>NUCLEOTIDE SEQUENCE [LARGE SCALE GENOMIC DNA]</scope>
    <source>
        <strain evidence="3">cv. WT478/WT964</strain>
        <tissue evidence="2">Leaves</tissue>
    </source>
</reference>
<organism evidence="2 3">
    <name type="scientific">Thalictrum thalictroides</name>
    <name type="common">Rue-anemone</name>
    <name type="synonym">Anemone thalictroides</name>
    <dbReference type="NCBI Taxonomy" id="46969"/>
    <lineage>
        <taxon>Eukaryota</taxon>
        <taxon>Viridiplantae</taxon>
        <taxon>Streptophyta</taxon>
        <taxon>Embryophyta</taxon>
        <taxon>Tracheophyta</taxon>
        <taxon>Spermatophyta</taxon>
        <taxon>Magnoliopsida</taxon>
        <taxon>Ranunculales</taxon>
        <taxon>Ranunculaceae</taxon>
        <taxon>Thalictroideae</taxon>
        <taxon>Thalictrum</taxon>
    </lineage>
</organism>
<evidence type="ECO:0000313" key="3">
    <source>
        <dbReference type="Proteomes" id="UP000554482"/>
    </source>
</evidence>